<dbReference type="Proteomes" id="UP001524435">
    <property type="component" value="Unassembled WGS sequence"/>
</dbReference>
<dbReference type="InterPro" id="IPR022742">
    <property type="entry name" value="Hydrolase_4"/>
</dbReference>
<name>A0ABT1SHZ3_9FIRM</name>
<protein>
    <submittedName>
        <fullName evidence="2">Lysophospholipase</fullName>
    </submittedName>
</protein>
<dbReference type="RefSeq" id="WP_256197263.1">
    <property type="nucleotide sequence ID" value="NZ_DBEZUI010000019.1"/>
</dbReference>
<comment type="caution">
    <text evidence="2">The sequence shown here is derived from an EMBL/GenBank/DDBJ whole genome shotgun (WGS) entry which is preliminary data.</text>
</comment>
<organism evidence="2 3">
    <name type="scientific">Massilicoli timonensis</name>
    <dbReference type="NCBI Taxonomy" id="2015901"/>
    <lineage>
        <taxon>Bacteria</taxon>
        <taxon>Bacillati</taxon>
        <taxon>Bacillota</taxon>
        <taxon>Erysipelotrichia</taxon>
        <taxon>Erysipelotrichales</taxon>
        <taxon>Erysipelotrichaceae</taxon>
        <taxon>Massilicoli</taxon>
    </lineage>
</organism>
<evidence type="ECO:0000313" key="2">
    <source>
        <dbReference type="EMBL" id="MCQ5120826.1"/>
    </source>
</evidence>
<feature type="domain" description="Serine aminopeptidase S33" evidence="1">
    <location>
        <begin position="155"/>
        <end position="219"/>
    </location>
</feature>
<reference evidence="2 3" key="1">
    <citation type="submission" date="2022-06" db="EMBL/GenBank/DDBJ databases">
        <title>Isolation of gut microbiota from human fecal samples.</title>
        <authorList>
            <person name="Pamer E.G."/>
            <person name="Barat B."/>
            <person name="Waligurski E."/>
            <person name="Medina S."/>
            <person name="Paddock L."/>
            <person name="Mostad J."/>
        </authorList>
    </citation>
    <scope>NUCLEOTIDE SEQUENCE [LARGE SCALE GENOMIC DNA]</scope>
    <source>
        <strain evidence="2 3">DFI.6.1</strain>
    </source>
</reference>
<accession>A0ABT1SHZ3</accession>
<dbReference type="SUPFAM" id="SSF53474">
    <property type="entry name" value="alpha/beta-Hydrolases"/>
    <property type="match status" value="1"/>
</dbReference>
<dbReference type="Pfam" id="PF12146">
    <property type="entry name" value="Hydrolase_4"/>
    <property type="match status" value="1"/>
</dbReference>
<dbReference type="InterPro" id="IPR029058">
    <property type="entry name" value="AB_hydrolase_fold"/>
</dbReference>
<sequence>MFAFLRRKSEPAAEAKKVLLTIHGYGRRRSREFDNLALWGSEDQMEIIQFDLFDLYDEKDNDWMLWAARAKKTCEDYIRKGYVVDVVGFSMGGVIAAYVAATCEVHRLILLAPAFHYLNFDKIYTAITKQASRFFSSEENKSSSEIVLPASFDNTFTSIVKGLKKYIAHVQCPVLLLHGDQDEVIAVRSSIWAYEQIPHARKQLFLLHGGTHRLLMDPQVGYSAYQLICAFVAGKLIPDREITFAPDPLAEMCKEEEQ</sequence>
<evidence type="ECO:0000313" key="3">
    <source>
        <dbReference type="Proteomes" id="UP001524435"/>
    </source>
</evidence>
<keyword evidence="3" id="KW-1185">Reference proteome</keyword>
<evidence type="ECO:0000259" key="1">
    <source>
        <dbReference type="Pfam" id="PF12146"/>
    </source>
</evidence>
<dbReference type="EMBL" id="JANGCH010000001">
    <property type="protein sequence ID" value="MCQ5120826.1"/>
    <property type="molecule type" value="Genomic_DNA"/>
</dbReference>
<proteinExistence type="predicted"/>
<dbReference type="Gene3D" id="3.40.50.1820">
    <property type="entry name" value="alpha/beta hydrolase"/>
    <property type="match status" value="1"/>
</dbReference>
<gene>
    <name evidence="2" type="ORF">NE663_00955</name>
</gene>